<feature type="binding site" evidence="7">
    <location>
        <position position="130"/>
    </location>
    <ligand>
        <name>Fe cation</name>
        <dbReference type="ChEBI" id="CHEBI:24875"/>
        <label>2</label>
    </ligand>
</feature>
<protein>
    <recommendedName>
        <fullName evidence="6 8">Bacterioferritin</fullName>
        <ecNumber evidence="6">1.16.3.1</ecNumber>
    </recommendedName>
</protein>
<evidence type="ECO:0000256" key="1">
    <source>
        <dbReference type="ARBA" id="ARBA00008093"/>
    </source>
</evidence>
<name>A0A8A4TM75_SULCO</name>
<accession>A0A8A4TM75</accession>
<dbReference type="GO" id="GO:0006826">
    <property type="term" value="P:iron ion transport"/>
    <property type="evidence" value="ECO:0007669"/>
    <property type="project" value="InterPro"/>
</dbReference>
<reference evidence="10" key="1">
    <citation type="submission" date="2021-03" db="EMBL/GenBank/DDBJ databases">
        <title>Acanthopleuribacteraceae sp. M133.</title>
        <authorList>
            <person name="Wang G."/>
        </authorList>
    </citation>
    <scope>NUCLEOTIDE SEQUENCE</scope>
    <source>
        <strain evidence="10">M133</strain>
    </source>
</reference>
<feature type="binding site" evidence="7">
    <location>
        <position position="127"/>
    </location>
    <ligand>
        <name>Fe cation</name>
        <dbReference type="ChEBI" id="CHEBI:24875"/>
        <label>2</label>
    </ligand>
</feature>
<feature type="domain" description="Ferritin-like diiron" evidence="9">
    <location>
        <begin position="1"/>
        <end position="145"/>
    </location>
</feature>
<dbReference type="PROSITE" id="PS50905">
    <property type="entry name" value="FERRITIN_LIKE"/>
    <property type="match status" value="1"/>
</dbReference>
<keyword evidence="2 6" id="KW-0409">Iron storage</keyword>
<dbReference type="RefSeq" id="WP_237379619.1">
    <property type="nucleotide sequence ID" value="NZ_CP071793.1"/>
</dbReference>
<evidence type="ECO:0000256" key="6">
    <source>
        <dbReference type="PIRNR" id="PIRNR002560"/>
    </source>
</evidence>
<evidence type="ECO:0000256" key="8">
    <source>
        <dbReference type="RuleBase" id="RU000623"/>
    </source>
</evidence>
<dbReference type="PROSITE" id="PS00549">
    <property type="entry name" value="BACTERIOFERRITIN"/>
    <property type="match status" value="1"/>
</dbReference>
<proteinExistence type="inferred from homology"/>
<dbReference type="GO" id="GO:0140315">
    <property type="term" value="F:iron ion sequestering activity"/>
    <property type="evidence" value="ECO:0007669"/>
    <property type="project" value="UniProtKB-ARBA"/>
</dbReference>
<organism evidence="10 11">
    <name type="scientific">Sulfidibacter corallicola</name>
    <dbReference type="NCBI Taxonomy" id="2818388"/>
    <lineage>
        <taxon>Bacteria</taxon>
        <taxon>Pseudomonadati</taxon>
        <taxon>Acidobacteriota</taxon>
        <taxon>Holophagae</taxon>
        <taxon>Acanthopleuribacterales</taxon>
        <taxon>Acanthopleuribacteraceae</taxon>
        <taxon>Sulfidibacter</taxon>
    </lineage>
</organism>
<feature type="binding site" evidence="7">
    <location>
        <position position="51"/>
    </location>
    <ligand>
        <name>Fe cation</name>
        <dbReference type="ChEBI" id="CHEBI:24875"/>
        <label>1</label>
    </ligand>
</feature>
<dbReference type="CDD" id="cd00907">
    <property type="entry name" value="Bacterioferritin"/>
    <property type="match status" value="1"/>
</dbReference>
<dbReference type="GO" id="GO:0020037">
    <property type="term" value="F:heme binding"/>
    <property type="evidence" value="ECO:0007669"/>
    <property type="project" value="TreeGrafter"/>
</dbReference>
<dbReference type="Proteomes" id="UP000663929">
    <property type="component" value="Chromosome"/>
</dbReference>
<dbReference type="EMBL" id="CP071793">
    <property type="protein sequence ID" value="QTD49988.1"/>
    <property type="molecule type" value="Genomic_DNA"/>
</dbReference>
<keyword evidence="3 8" id="KW-0349">Heme</keyword>
<dbReference type="KEGG" id="scor:J3U87_30770"/>
<comment type="similarity">
    <text evidence="1 6 8">Belongs to the bacterioferritin family.</text>
</comment>
<keyword evidence="4 6" id="KW-0479">Metal-binding</keyword>
<dbReference type="GO" id="GO:0005829">
    <property type="term" value="C:cytosol"/>
    <property type="evidence" value="ECO:0007669"/>
    <property type="project" value="TreeGrafter"/>
</dbReference>
<dbReference type="SUPFAM" id="SSF47240">
    <property type="entry name" value="Ferritin-like"/>
    <property type="match status" value="1"/>
</dbReference>
<evidence type="ECO:0000256" key="7">
    <source>
        <dbReference type="PIRSR" id="PIRSR002560-1"/>
    </source>
</evidence>
<dbReference type="InterPro" id="IPR008331">
    <property type="entry name" value="Ferritin_DPS_dom"/>
</dbReference>
<dbReference type="GO" id="GO:0004322">
    <property type="term" value="F:ferroxidase activity"/>
    <property type="evidence" value="ECO:0007669"/>
    <property type="project" value="UniProtKB-EC"/>
</dbReference>
<gene>
    <name evidence="10" type="primary">bfr</name>
    <name evidence="10" type="ORF">J3U87_30770</name>
</gene>
<dbReference type="PIRSF" id="PIRSF002560">
    <property type="entry name" value="Bacterioferritin"/>
    <property type="match status" value="1"/>
</dbReference>
<dbReference type="InterPro" id="IPR009040">
    <property type="entry name" value="Ferritin-like_diiron"/>
</dbReference>
<feature type="binding site" description="axial binding residue" evidence="7">
    <location>
        <position position="52"/>
    </location>
    <ligand>
        <name>heme b</name>
        <dbReference type="ChEBI" id="CHEBI:60344"/>
        <note>ligand shared between dimeric partners</note>
    </ligand>
    <ligandPart>
        <name>Fe</name>
        <dbReference type="ChEBI" id="CHEBI:18248"/>
    </ligandPart>
</feature>
<comment type="function">
    <text evidence="6">Iron-storage protein, whose ferroxidase center binds Fe(2+), oxidizes it using dioxygen to Fe(3+), and participates in the subsequent Fe(3+) oxide mineral core formation within the central cavity of the BFR protein shell.</text>
</comment>
<dbReference type="NCBIfam" id="TIGR00754">
    <property type="entry name" value="bfr"/>
    <property type="match status" value="1"/>
</dbReference>
<dbReference type="GO" id="GO:0008199">
    <property type="term" value="F:ferric iron binding"/>
    <property type="evidence" value="ECO:0007669"/>
    <property type="project" value="InterPro"/>
</dbReference>
<keyword evidence="5 6" id="KW-0408">Iron</keyword>
<dbReference type="PANTHER" id="PTHR30295">
    <property type="entry name" value="BACTERIOFERRITIN"/>
    <property type="match status" value="1"/>
</dbReference>
<feature type="binding site" evidence="7">
    <location>
        <position position="51"/>
    </location>
    <ligand>
        <name>Fe cation</name>
        <dbReference type="ChEBI" id="CHEBI:24875"/>
        <label>2</label>
    </ligand>
</feature>
<feature type="binding site" evidence="7">
    <location>
        <position position="94"/>
    </location>
    <ligand>
        <name>Fe cation</name>
        <dbReference type="ChEBI" id="CHEBI:24875"/>
        <label>2</label>
    </ligand>
</feature>
<evidence type="ECO:0000259" key="9">
    <source>
        <dbReference type="PROSITE" id="PS50905"/>
    </source>
</evidence>
<dbReference type="GO" id="GO:0006879">
    <property type="term" value="P:intracellular iron ion homeostasis"/>
    <property type="evidence" value="ECO:0007669"/>
    <property type="project" value="UniProtKB-KW"/>
</dbReference>
<feature type="binding site" evidence="7">
    <location>
        <position position="18"/>
    </location>
    <ligand>
        <name>Fe cation</name>
        <dbReference type="ChEBI" id="CHEBI:24875"/>
        <label>1</label>
    </ligand>
</feature>
<keyword evidence="11" id="KW-1185">Reference proteome</keyword>
<dbReference type="InterPro" id="IPR012347">
    <property type="entry name" value="Ferritin-like"/>
</dbReference>
<dbReference type="PANTHER" id="PTHR30295:SF0">
    <property type="entry name" value="BACTERIOFERRITIN"/>
    <property type="match status" value="1"/>
</dbReference>
<evidence type="ECO:0000256" key="5">
    <source>
        <dbReference type="ARBA" id="ARBA00023004"/>
    </source>
</evidence>
<feature type="binding site" evidence="7">
    <location>
        <position position="54"/>
    </location>
    <ligand>
        <name>Fe cation</name>
        <dbReference type="ChEBI" id="CHEBI:24875"/>
        <label>1</label>
    </ligand>
</feature>
<dbReference type="InterPro" id="IPR009078">
    <property type="entry name" value="Ferritin-like_SF"/>
</dbReference>
<evidence type="ECO:0000256" key="3">
    <source>
        <dbReference type="ARBA" id="ARBA00022617"/>
    </source>
</evidence>
<sequence>MKGNAKVIKVLNKVLCKELTGINQYFIHSKMCKDWGYNRLAKHAWDESIDEMKHADEVIERILFLEGKPDMSTYDVIRIGGTVREQLANDLKLEQAAVDNLLKGIAITLEEGDHTTRNLLESILKEEEEHIDWLETQLSLIEDISYENYLAEQMGSHGN</sequence>
<comment type="catalytic activity">
    <reaction evidence="6">
        <text>4 Fe(2+) + O2 + 4 H(+) = 4 Fe(3+) + 2 H2O</text>
        <dbReference type="Rhea" id="RHEA:11148"/>
        <dbReference type="ChEBI" id="CHEBI:15377"/>
        <dbReference type="ChEBI" id="CHEBI:15378"/>
        <dbReference type="ChEBI" id="CHEBI:15379"/>
        <dbReference type="ChEBI" id="CHEBI:29033"/>
        <dbReference type="ChEBI" id="CHEBI:29034"/>
        <dbReference type="EC" id="1.16.3.1"/>
    </reaction>
</comment>
<evidence type="ECO:0000256" key="4">
    <source>
        <dbReference type="ARBA" id="ARBA00022723"/>
    </source>
</evidence>
<dbReference type="PRINTS" id="PR00601">
    <property type="entry name" value="BACFERRITIN"/>
</dbReference>
<evidence type="ECO:0000313" key="10">
    <source>
        <dbReference type="EMBL" id="QTD49988.1"/>
    </source>
</evidence>
<evidence type="ECO:0000256" key="2">
    <source>
        <dbReference type="ARBA" id="ARBA00022434"/>
    </source>
</evidence>
<dbReference type="EC" id="1.16.3.1" evidence="6"/>
<dbReference type="AlphaFoldDB" id="A0A8A4TM75"/>
<dbReference type="Gene3D" id="1.20.1260.10">
    <property type="match status" value="1"/>
</dbReference>
<dbReference type="Pfam" id="PF00210">
    <property type="entry name" value="Ferritin"/>
    <property type="match status" value="1"/>
</dbReference>
<dbReference type="FunFam" id="1.20.1260.10:FF:000005">
    <property type="entry name" value="Bacterioferritin"/>
    <property type="match status" value="1"/>
</dbReference>
<dbReference type="InterPro" id="IPR002024">
    <property type="entry name" value="Bacterioferritin"/>
</dbReference>
<feature type="binding site" evidence="7">
    <location>
        <position position="127"/>
    </location>
    <ligand>
        <name>Fe cation</name>
        <dbReference type="ChEBI" id="CHEBI:24875"/>
        <label>1</label>
    </ligand>
</feature>
<feature type="binding site" evidence="7">
    <location>
        <position position="50"/>
    </location>
    <ligand>
        <name>Fe cation</name>
        <dbReference type="ChEBI" id="CHEBI:24875"/>
        <label>3</label>
    </ligand>
</feature>
<evidence type="ECO:0000313" key="11">
    <source>
        <dbReference type="Proteomes" id="UP000663929"/>
    </source>
</evidence>